<feature type="domain" description="Ubiquitin-like" evidence="2">
    <location>
        <begin position="1"/>
        <end position="69"/>
    </location>
</feature>
<dbReference type="PANTHER" id="PTHR10621:SF44">
    <property type="entry name" value="UBIQUITIN-LIKE DOMAIN-CONTAINING PROTEIN"/>
    <property type="match status" value="1"/>
</dbReference>
<dbReference type="Proteomes" id="UP000264353">
    <property type="component" value="Chromosome A9"/>
</dbReference>
<feature type="region of interest" description="Disordered" evidence="1">
    <location>
        <begin position="84"/>
        <end position="149"/>
    </location>
</feature>
<dbReference type="CDD" id="cd17039">
    <property type="entry name" value="Ubl_ubiquitin_like"/>
    <property type="match status" value="1"/>
</dbReference>
<feature type="domain" description="Ubiquitin-like" evidence="2">
    <location>
        <begin position="174"/>
        <end position="254"/>
    </location>
</feature>
<accession>A0A397XQ44</accession>
<sequence length="271" mass="31242">MDLIFETQRGSSFSIEVGYFDTVLEIKGKIEKYQRISVPTQTLVFQGKVLQDDHNIEQCNLFNNSRLHLSISSPVNNDQNRIKQELKPEPPNSTEQEIIDNCHQDSSNNKKKKARGTTEDTLINTQQASHTEQPGRVLSSSQVVQTEKPPPMKEVINVTDSPVKKVRKFRKPPQRLRVMVLPHSPDNEPVSKVPVSVMANENVEEIRKELEKLRERNELKLPQEGYFFIHKQNVLDDDQTFLWNGVAHGDTIEVFPGYVTKDGRVNQRYRR</sequence>
<feature type="compositionally biased region" description="Polar residues" evidence="1">
    <location>
        <begin position="119"/>
        <end position="145"/>
    </location>
</feature>
<name>A0A397XQ44_BRACM</name>
<dbReference type="InterPro" id="IPR029071">
    <property type="entry name" value="Ubiquitin-like_domsf"/>
</dbReference>
<dbReference type="SMART" id="SM00213">
    <property type="entry name" value="UBQ"/>
    <property type="match status" value="1"/>
</dbReference>
<dbReference type="Pfam" id="PF00240">
    <property type="entry name" value="ubiquitin"/>
    <property type="match status" value="1"/>
</dbReference>
<evidence type="ECO:0000313" key="3">
    <source>
        <dbReference type="EMBL" id="RID43325.1"/>
    </source>
</evidence>
<evidence type="ECO:0000259" key="2">
    <source>
        <dbReference type="PROSITE" id="PS50053"/>
    </source>
</evidence>
<dbReference type="FunFam" id="3.10.20.90:FF:000341">
    <property type="entry name" value="Ubiquitin-like superfamily protein"/>
    <property type="match status" value="1"/>
</dbReference>
<dbReference type="SUPFAM" id="SSF54236">
    <property type="entry name" value="Ubiquitin-like"/>
    <property type="match status" value="2"/>
</dbReference>
<dbReference type="PANTHER" id="PTHR10621">
    <property type="entry name" value="UV EXCISION REPAIR PROTEIN RAD23"/>
    <property type="match status" value="1"/>
</dbReference>
<evidence type="ECO:0000313" key="4">
    <source>
        <dbReference type="Proteomes" id="UP000264353"/>
    </source>
</evidence>
<evidence type="ECO:0000256" key="1">
    <source>
        <dbReference type="SAM" id="MobiDB-lite"/>
    </source>
</evidence>
<reference evidence="3 4" key="1">
    <citation type="submission" date="2018-06" db="EMBL/GenBank/DDBJ databases">
        <title>WGS assembly of Brassica rapa FPsc.</title>
        <authorList>
            <person name="Bowman J."/>
            <person name="Kohchi T."/>
            <person name="Yamato K."/>
            <person name="Jenkins J."/>
            <person name="Shu S."/>
            <person name="Ishizaki K."/>
            <person name="Yamaoka S."/>
            <person name="Nishihama R."/>
            <person name="Nakamura Y."/>
            <person name="Berger F."/>
            <person name="Adam C."/>
            <person name="Aki S."/>
            <person name="Althoff F."/>
            <person name="Araki T."/>
            <person name="Arteaga-Vazquez M."/>
            <person name="Balasubrmanian S."/>
            <person name="Bauer D."/>
            <person name="Boehm C."/>
            <person name="Briginshaw L."/>
            <person name="Caballero-Perez J."/>
            <person name="Catarino B."/>
            <person name="Chen F."/>
            <person name="Chiyoda S."/>
            <person name="Chovatia M."/>
            <person name="Davies K."/>
            <person name="Delmans M."/>
            <person name="Demura T."/>
            <person name="Dierschke T."/>
            <person name="Dolan L."/>
            <person name="Dorantes-Acosta A."/>
            <person name="Eklund D."/>
            <person name="Florent S."/>
            <person name="Flores-Sandoval E."/>
            <person name="Fujiyama A."/>
            <person name="Fukuzawa H."/>
            <person name="Galik B."/>
            <person name="Grimanelli D."/>
            <person name="Grimwood J."/>
            <person name="Grossniklaus U."/>
            <person name="Hamada T."/>
            <person name="Haseloff J."/>
            <person name="Hetherington A."/>
            <person name="Higo A."/>
            <person name="Hirakawa Y."/>
            <person name="Hundley H."/>
            <person name="Ikeda Y."/>
            <person name="Inoue K."/>
            <person name="Inoue S."/>
            <person name="Ishida S."/>
            <person name="Jia Q."/>
            <person name="Kakita M."/>
            <person name="Kanazawa T."/>
            <person name="Kawai Y."/>
            <person name="Kawashima T."/>
            <person name="Kennedy M."/>
            <person name="Kinose K."/>
            <person name="Kinoshita T."/>
            <person name="Kohara Y."/>
            <person name="Koide E."/>
            <person name="Komatsu K."/>
            <person name="Kopischke S."/>
            <person name="Kubo M."/>
            <person name="Kyozuka J."/>
            <person name="Lagercrantz U."/>
            <person name="Lin S."/>
            <person name="Lindquist E."/>
            <person name="Lipzen A."/>
            <person name="Lu C."/>
            <person name="Luna E."/>
            <person name="Martienssen R."/>
            <person name="Minamino N."/>
            <person name="Mizutani M."/>
            <person name="Mizutani M."/>
            <person name="Mochizuki N."/>
            <person name="Monte I."/>
            <person name="Mosher R."/>
            <person name="Nagasaki H."/>
            <person name="Nakagami H."/>
            <person name="Naramoto S."/>
            <person name="Nishitani K."/>
            <person name="Ohtani M."/>
            <person name="Okamoto T."/>
            <person name="Okumura M."/>
            <person name="Phillips J."/>
            <person name="Pollak B."/>
            <person name="Reinders A."/>
            <person name="Roevekamp M."/>
            <person name="Sano R."/>
            <person name="Sawa S."/>
            <person name="Schmid M."/>
            <person name="Shirakawa M."/>
            <person name="Solano R."/>
            <person name="Spunde A."/>
            <person name="Suetsugu N."/>
            <person name="Sugano S."/>
            <person name="Sugiyama A."/>
            <person name="Sun R."/>
            <person name="Suzuki Y."/>
            <person name="Takenaka M."/>
            <person name="Takezawa D."/>
            <person name="Tomogane H."/>
            <person name="Tsuzuki M."/>
            <person name="Ueda T."/>
            <person name="Umeda M."/>
            <person name="Ward J."/>
            <person name="Watanabe Y."/>
            <person name="Yazaki K."/>
            <person name="Yokoyama R."/>
            <person name="Yoshitake Y."/>
            <person name="Yotsui I."/>
            <person name="Zachgo S."/>
            <person name="Schmutz J."/>
        </authorList>
    </citation>
    <scope>NUCLEOTIDE SEQUENCE [LARGE SCALE GENOMIC DNA]</scope>
    <source>
        <strain evidence="4">cv. B-3</strain>
    </source>
</reference>
<dbReference type="Gene3D" id="3.10.20.90">
    <property type="entry name" value="Phosphatidylinositol 3-kinase Catalytic Subunit, Chain A, domain 1"/>
    <property type="match status" value="1"/>
</dbReference>
<protein>
    <recommendedName>
        <fullName evidence="2">Ubiquitin-like domain-containing protein</fullName>
    </recommendedName>
</protein>
<dbReference type="EMBL" id="CM010636">
    <property type="protein sequence ID" value="RID43325.1"/>
    <property type="molecule type" value="Genomic_DNA"/>
</dbReference>
<dbReference type="PROSITE" id="PS50053">
    <property type="entry name" value="UBIQUITIN_2"/>
    <property type="match status" value="2"/>
</dbReference>
<organism evidence="3 4">
    <name type="scientific">Brassica campestris</name>
    <name type="common">Field mustard</name>
    <dbReference type="NCBI Taxonomy" id="3711"/>
    <lineage>
        <taxon>Eukaryota</taxon>
        <taxon>Viridiplantae</taxon>
        <taxon>Streptophyta</taxon>
        <taxon>Embryophyta</taxon>
        <taxon>Tracheophyta</taxon>
        <taxon>Spermatophyta</taxon>
        <taxon>Magnoliopsida</taxon>
        <taxon>eudicotyledons</taxon>
        <taxon>Gunneridae</taxon>
        <taxon>Pentapetalae</taxon>
        <taxon>rosids</taxon>
        <taxon>malvids</taxon>
        <taxon>Brassicales</taxon>
        <taxon>Brassicaceae</taxon>
        <taxon>Brassiceae</taxon>
        <taxon>Brassica</taxon>
    </lineage>
</organism>
<proteinExistence type="predicted"/>
<dbReference type="InterPro" id="IPR000626">
    <property type="entry name" value="Ubiquitin-like_dom"/>
</dbReference>
<gene>
    <name evidence="3" type="ORF">BRARA_I00192</name>
</gene>
<dbReference type="AlphaFoldDB" id="A0A397XQ44"/>